<name>A0A1I1L1H7_9SPHI</name>
<dbReference type="EC" id="3.4.13.22" evidence="9"/>
<dbReference type="Pfam" id="PF01427">
    <property type="entry name" value="Peptidase_M15"/>
    <property type="match status" value="1"/>
</dbReference>
<dbReference type="Gene3D" id="3.20.20.140">
    <property type="entry name" value="Metal-dependent hydrolases"/>
    <property type="match status" value="1"/>
</dbReference>
<evidence type="ECO:0000256" key="3">
    <source>
        <dbReference type="ARBA" id="ARBA00022723"/>
    </source>
</evidence>
<reference evidence="10 11" key="1">
    <citation type="submission" date="2016-10" db="EMBL/GenBank/DDBJ databases">
        <authorList>
            <person name="de Groot N.N."/>
        </authorList>
    </citation>
    <scope>NUCLEOTIDE SEQUENCE [LARGE SCALE GENOMIC DNA]</scope>
    <source>
        <strain evidence="10 11">DSM 22900</strain>
    </source>
</reference>
<dbReference type="AlphaFoldDB" id="A0A1I1L1H7"/>
<dbReference type="InterPro" id="IPR009045">
    <property type="entry name" value="Zn_M74/Hedgehog-like"/>
</dbReference>
<comment type="cofactor">
    <cofactor evidence="9">
        <name>Zn(2+)</name>
        <dbReference type="ChEBI" id="CHEBI:29105"/>
    </cofactor>
    <text evidence="9">Binds 1 zinc ion per subunit.</text>
</comment>
<feature type="binding site" evidence="9">
    <location>
        <position position="535"/>
    </location>
    <ligand>
        <name>Zn(2+)</name>
        <dbReference type="ChEBI" id="CHEBI:29105"/>
        <note>catalytic</note>
    </ligand>
</feature>
<evidence type="ECO:0000256" key="4">
    <source>
        <dbReference type="ARBA" id="ARBA00022801"/>
    </source>
</evidence>
<evidence type="ECO:0000256" key="6">
    <source>
        <dbReference type="ARBA" id="ARBA00022997"/>
    </source>
</evidence>
<keyword evidence="3 9" id="KW-0479">Metal-binding</keyword>
<dbReference type="CDD" id="cd01301">
    <property type="entry name" value="rDP_like"/>
    <property type="match status" value="1"/>
</dbReference>
<dbReference type="OrthoDB" id="9801430at2"/>
<dbReference type="Proteomes" id="UP000199577">
    <property type="component" value="Unassembled WGS sequence"/>
</dbReference>
<keyword evidence="7 9" id="KW-0482">Metalloprotease</keyword>
<keyword evidence="2 9" id="KW-0645">Protease</keyword>
<dbReference type="PROSITE" id="PS51365">
    <property type="entry name" value="RENAL_DIPEPTIDASE_2"/>
    <property type="match status" value="1"/>
</dbReference>
<dbReference type="Gene3D" id="3.30.1380.10">
    <property type="match status" value="1"/>
</dbReference>
<dbReference type="GO" id="GO:0006508">
    <property type="term" value="P:proteolysis"/>
    <property type="evidence" value="ECO:0007669"/>
    <property type="project" value="UniProtKB-KW"/>
</dbReference>
<keyword evidence="4 9" id="KW-0378">Hydrolase</keyword>
<organism evidence="10 11">
    <name type="scientific">Parapedobacter composti</name>
    <dbReference type="NCBI Taxonomy" id="623281"/>
    <lineage>
        <taxon>Bacteria</taxon>
        <taxon>Pseudomonadati</taxon>
        <taxon>Bacteroidota</taxon>
        <taxon>Sphingobacteriia</taxon>
        <taxon>Sphingobacteriales</taxon>
        <taxon>Sphingobacteriaceae</taxon>
        <taxon>Parapedobacter</taxon>
    </lineage>
</organism>
<dbReference type="PROSITE" id="PS51257">
    <property type="entry name" value="PROKAR_LIPOPROTEIN"/>
    <property type="match status" value="1"/>
</dbReference>
<comment type="catalytic activity">
    <reaction evidence="1 9">
        <text>D-alanyl-D-alanine + H2O = 2 D-alanine</text>
        <dbReference type="Rhea" id="RHEA:20661"/>
        <dbReference type="ChEBI" id="CHEBI:15377"/>
        <dbReference type="ChEBI" id="CHEBI:57416"/>
        <dbReference type="ChEBI" id="CHEBI:57822"/>
        <dbReference type="EC" id="3.4.13.22"/>
    </reaction>
</comment>
<evidence type="ECO:0000256" key="7">
    <source>
        <dbReference type="ARBA" id="ARBA00023049"/>
    </source>
</evidence>
<keyword evidence="8" id="KW-0961">Cell wall biogenesis/degradation</keyword>
<keyword evidence="11" id="KW-1185">Reference proteome</keyword>
<feature type="binding site" evidence="9">
    <location>
        <position position="542"/>
    </location>
    <ligand>
        <name>Zn(2+)</name>
        <dbReference type="ChEBI" id="CHEBI:29105"/>
        <note>catalytic</note>
    </ligand>
</feature>
<sequence>MKMKFYVKICIPAFFVLSCAQQPNNADYLKVHQKALLADIHNDAIYTTSVSRGIDISARNEVGDTDLDRLKDGGVGLQVFVLFCDGEYGPGTAFSFANRMADSLDSVVARNPDKVAYAHRADDVERITSSGKIAALMAVEGGHMIEDRLDYLDSLYRRGMKYLTLTWNNSTTWATSAADETDPERELSHKGLTRFGEEVVKRLNELGVMIDLSHAGEQTFYDVLRVSSKPVMATHSNCYALAPHPRNLKDEQIKAIKENGGLIGVNFYSGFIDPDYNRRKDSLLAYHQSVYDSLLAKHEGNAMHAARELISGLPKAQQDGIRPPLSMMIDHIDHIVELIGVDHVAIGSDFDGAESFVGEMDDVSSFPKLTKALLERGYSEADVLKILGGNFMRVFRANQSASLALPASIQSSAREANYEKYGANTVSSVTDYLVQVEQNPEQALVDLRTYLPGAQFEVVYATNNNFMRRPVYTQEAAYLRLPAAKALQAVQAELKQKGYGLKIWDAYRPYGVTVAFYEEVLDSTFVASPYTGSRHNRGCAVDLTLVDLSTGKELPMPTGFDDFVPEAHVDYAGLPEAVIANRELLKGTMTKHGFDTYPDEWWHYDFNGWEKFPLMDLTFEELEETR</sequence>
<feature type="active site" description="Proton donor/acceptor" evidence="9">
    <location>
        <position position="600"/>
    </location>
</feature>
<evidence type="ECO:0000256" key="8">
    <source>
        <dbReference type="ARBA" id="ARBA00023316"/>
    </source>
</evidence>
<keyword evidence="5 9" id="KW-0862">Zinc</keyword>
<feature type="site" description="Transition state stabilizer" evidence="9">
    <location>
        <position position="508"/>
    </location>
</feature>
<dbReference type="SUPFAM" id="SSF51556">
    <property type="entry name" value="Metallo-dependent hydrolases"/>
    <property type="match status" value="1"/>
</dbReference>
<evidence type="ECO:0000256" key="5">
    <source>
        <dbReference type="ARBA" id="ARBA00022833"/>
    </source>
</evidence>
<dbReference type="PANTHER" id="PTHR10443">
    <property type="entry name" value="MICROSOMAL DIPEPTIDASE"/>
    <property type="match status" value="1"/>
</dbReference>
<evidence type="ECO:0000256" key="2">
    <source>
        <dbReference type="ARBA" id="ARBA00022670"/>
    </source>
</evidence>
<dbReference type="GO" id="GO:0008270">
    <property type="term" value="F:zinc ion binding"/>
    <property type="evidence" value="ECO:0007669"/>
    <property type="project" value="UniProtKB-UniRule"/>
</dbReference>
<dbReference type="GO" id="GO:0070573">
    <property type="term" value="F:metallodipeptidase activity"/>
    <property type="evidence" value="ECO:0007669"/>
    <property type="project" value="InterPro"/>
</dbReference>
<dbReference type="InterPro" id="IPR008257">
    <property type="entry name" value="Pept_M19"/>
</dbReference>
<dbReference type="InterPro" id="IPR000755">
    <property type="entry name" value="A_A_dipeptidase"/>
</dbReference>
<keyword evidence="6 9" id="KW-0224">Dipeptidase</keyword>
<evidence type="ECO:0000313" key="10">
    <source>
        <dbReference type="EMBL" id="SFC66894.1"/>
    </source>
</evidence>
<protein>
    <recommendedName>
        <fullName evidence="9">D-alanyl-D-alanine dipeptidase</fullName>
        <shortName evidence="9">D-Ala-D-Ala dipeptidase</shortName>
        <ecNumber evidence="9">3.4.13.22</ecNumber>
    </recommendedName>
</protein>
<dbReference type="RefSeq" id="WP_090974663.1">
    <property type="nucleotide sequence ID" value="NZ_FOLL01000018.1"/>
</dbReference>
<evidence type="ECO:0000256" key="9">
    <source>
        <dbReference type="HAMAP-Rule" id="MF_01924"/>
    </source>
</evidence>
<comment type="similarity">
    <text evidence="9">Belongs to the peptidase M15D family.</text>
</comment>
<dbReference type="GO" id="GO:0160237">
    <property type="term" value="F:D-Ala-D-Ala dipeptidase activity"/>
    <property type="evidence" value="ECO:0007669"/>
    <property type="project" value="UniProtKB-EC"/>
</dbReference>
<proteinExistence type="inferred from homology"/>
<dbReference type="SUPFAM" id="SSF55166">
    <property type="entry name" value="Hedgehog/DD-peptidase"/>
    <property type="match status" value="1"/>
</dbReference>
<dbReference type="InterPro" id="IPR032466">
    <property type="entry name" value="Metal_Hydrolase"/>
</dbReference>
<dbReference type="EMBL" id="FOLL01000018">
    <property type="protein sequence ID" value="SFC66894.1"/>
    <property type="molecule type" value="Genomic_DNA"/>
</dbReference>
<evidence type="ECO:0000313" key="11">
    <source>
        <dbReference type="Proteomes" id="UP000199577"/>
    </source>
</evidence>
<feature type="binding site" evidence="9">
    <location>
        <position position="603"/>
    </location>
    <ligand>
        <name>Zn(2+)</name>
        <dbReference type="ChEBI" id="CHEBI:29105"/>
        <note>catalytic</note>
    </ligand>
</feature>
<accession>A0A1I1L1H7</accession>
<dbReference type="CDD" id="cd14840">
    <property type="entry name" value="D-Ala-D-Ala_dipeptidase_Aad"/>
    <property type="match status" value="1"/>
</dbReference>
<dbReference type="HAMAP" id="MF_01924">
    <property type="entry name" value="A_A_dipeptidase"/>
    <property type="match status" value="1"/>
</dbReference>
<dbReference type="Pfam" id="PF01244">
    <property type="entry name" value="Peptidase_M19"/>
    <property type="match status" value="1"/>
</dbReference>
<dbReference type="STRING" id="623281.SAMN05421747_11830"/>
<dbReference type="PANTHER" id="PTHR10443:SF12">
    <property type="entry name" value="DIPEPTIDASE"/>
    <property type="match status" value="1"/>
</dbReference>
<evidence type="ECO:0000256" key="1">
    <source>
        <dbReference type="ARBA" id="ARBA00001362"/>
    </source>
</evidence>
<dbReference type="GO" id="GO:0071555">
    <property type="term" value="P:cell wall organization"/>
    <property type="evidence" value="ECO:0007669"/>
    <property type="project" value="UniProtKB-KW"/>
</dbReference>
<comment type="function">
    <text evidence="9">Catalyzes hydrolysis of the D-alanyl-D-alanine dipeptide.</text>
</comment>
<gene>
    <name evidence="10" type="ORF">SAMN05421747_11830</name>
</gene>